<name>A0A8H6DZB6_COCSA</name>
<dbReference type="Proteomes" id="UP000624244">
    <property type="component" value="Unassembled WGS sequence"/>
</dbReference>
<feature type="domain" description="Signal transduction histidine kinase dimerisation/phosphoacceptor" evidence="1">
    <location>
        <begin position="1"/>
        <end position="66"/>
    </location>
</feature>
<protein>
    <recommendedName>
        <fullName evidence="1">Signal transduction histidine kinase dimerisation/phosphoacceptor domain-containing protein</fullName>
    </recommendedName>
</protein>
<gene>
    <name evidence="2" type="ORF">GGP41_002089</name>
</gene>
<accession>A0A8H6DZB6</accession>
<dbReference type="CDD" id="cd00082">
    <property type="entry name" value="HisKA"/>
    <property type="match status" value="1"/>
</dbReference>
<evidence type="ECO:0000313" key="2">
    <source>
        <dbReference type="EMBL" id="KAF5853529.1"/>
    </source>
</evidence>
<reference evidence="2" key="1">
    <citation type="submission" date="2019-11" db="EMBL/GenBank/DDBJ databases">
        <title>Bipolaris sorokiniana Genome sequencing.</title>
        <authorList>
            <person name="Wang H."/>
        </authorList>
    </citation>
    <scope>NUCLEOTIDE SEQUENCE</scope>
</reference>
<dbReference type="InterPro" id="IPR036097">
    <property type="entry name" value="HisK_dim/P_sf"/>
</dbReference>
<dbReference type="EMBL" id="WNKQ01000002">
    <property type="protein sequence ID" value="KAF5853529.1"/>
    <property type="molecule type" value="Genomic_DNA"/>
</dbReference>
<dbReference type="AlphaFoldDB" id="A0A8H6DZB6"/>
<sequence length="69" mass="7672">MERLLLGNLAHEMRTPMNAVVNYLEVASESNHDTETNAALDQSRSAYSSLNSAIRHLIEQSNNTESVKV</sequence>
<dbReference type="Pfam" id="PF00512">
    <property type="entry name" value="HisKA"/>
    <property type="match status" value="1"/>
</dbReference>
<evidence type="ECO:0000313" key="3">
    <source>
        <dbReference type="Proteomes" id="UP000624244"/>
    </source>
</evidence>
<dbReference type="GO" id="GO:0000155">
    <property type="term" value="F:phosphorelay sensor kinase activity"/>
    <property type="evidence" value="ECO:0007669"/>
    <property type="project" value="InterPro"/>
</dbReference>
<dbReference type="SMART" id="SM00388">
    <property type="entry name" value="HisKA"/>
    <property type="match status" value="1"/>
</dbReference>
<evidence type="ECO:0000259" key="1">
    <source>
        <dbReference type="SMART" id="SM00388"/>
    </source>
</evidence>
<dbReference type="Gene3D" id="1.10.287.130">
    <property type="match status" value="1"/>
</dbReference>
<comment type="caution">
    <text evidence="2">The sequence shown here is derived from an EMBL/GenBank/DDBJ whole genome shotgun (WGS) entry which is preliminary data.</text>
</comment>
<dbReference type="InterPro" id="IPR003661">
    <property type="entry name" value="HisK_dim/P_dom"/>
</dbReference>
<dbReference type="SUPFAM" id="SSF47384">
    <property type="entry name" value="Homodimeric domain of signal transducing histidine kinase"/>
    <property type="match status" value="1"/>
</dbReference>
<proteinExistence type="predicted"/>
<organism evidence="2 3">
    <name type="scientific">Cochliobolus sativus</name>
    <name type="common">Common root rot and spot blotch fungus</name>
    <name type="synonym">Bipolaris sorokiniana</name>
    <dbReference type="NCBI Taxonomy" id="45130"/>
    <lineage>
        <taxon>Eukaryota</taxon>
        <taxon>Fungi</taxon>
        <taxon>Dikarya</taxon>
        <taxon>Ascomycota</taxon>
        <taxon>Pezizomycotina</taxon>
        <taxon>Dothideomycetes</taxon>
        <taxon>Pleosporomycetidae</taxon>
        <taxon>Pleosporales</taxon>
        <taxon>Pleosporineae</taxon>
        <taxon>Pleosporaceae</taxon>
        <taxon>Bipolaris</taxon>
    </lineage>
</organism>